<dbReference type="Pfam" id="PF01554">
    <property type="entry name" value="MatE"/>
    <property type="match status" value="2"/>
</dbReference>
<dbReference type="PANTHER" id="PTHR43298">
    <property type="entry name" value="MULTIDRUG RESISTANCE PROTEIN NORM-RELATED"/>
    <property type="match status" value="1"/>
</dbReference>
<keyword evidence="2" id="KW-0813">Transport</keyword>
<reference evidence="11 12" key="1">
    <citation type="submission" date="2019-01" db="EMBL/GenBank/DDBJ databases">
        <title>Litorilituus lipolytica sp. nov., isolated from intertidal sand of the Yellow Sea in China.</title>
        <authorList>
            <person name="Liu A."/>
        </authorList>
    </citation>
    <scope>NUCLEOTIDE SEQUENCE [LARGE SCALE GENOMIC DNA]</scope>
    <source>
        <strain evidence="11 12">RZ04</strain>
    </source>
</reference>
<feature type="transmembrane region" description="Helical" evidence="10">
    <location>
        <begin position="95"/>
        <end position="116"/>
    </location>
</feature>
<feature type="transmembrane region" description="Helical" evidence="10">
    <location>
        <begin position="421"/>
        <end position="440"/>
    </location>
</feature>
<organism evidence="11 12">
    <name type="scientific">Litorilituus lipolyticus</name>
    <dbReference type="NCBI Taxonomy" id="2491017"/>
    <lineage>
        <taxon>Bacteria</taxon>
        <taxon>Pseudomonadati</taxon>
        <taxon>Pseudomonadota</taxon>
        <taxon>Gammaproteobacteria</taxon>
        <taxon>Alteromonadales</taxon>
        <taxon>Colwelliaceae</taxon>
        <taxon>Litorilituus</taxon>
    </lineage>
</organism>
<feature type="transmembrane region" description="Helical" evidence="10">
    <location>
        <begin position="128"/>
        <end position="149"/>
    </location>
</feature>
<accession>A0A502KRT6</accession>
<evidence type="ECO:0000256" key="5">
    <source>
        <dbReference type="ARBA" id="ARBA00022692"/>
    </source>
</evidence>
<keyword evidence="5 10" id="KW-0812">Transmembrane</keyword>
<evidence type="ECO:0000256" key="4">
    <source>
        <dbReference type="ARBA" id="ARBA00022475"/>
    </source>
</evidence>
<keyword evidence="7" id="KW-0406">Ion transport</keyword>
<keyword evidence="3" id="KW-0050">Antiport</keyword>
<proteinExistence type="predicted"/>
<dbReference type="GO" id="GO:0006811">
    <property type="term" value="P:monoatomic ion transport"/>
    <property type="evidence" value="ECO:0007669"/>
    <property type="project" value="UniProtKB-KW"/>
</dbReference>
<dbReference type="InterPro" id="IPR002528">
    <property type="entry name" value="MATE_fam"/>
</dbReference>
<dbReference type="InterPro" id="IPR050222">
    <property type="entry name" value="MATE_MdtK"/>
</dbReference>
<feature type="transmembrane region" description="Helical" evidence="10">
    <location>
        <begin position="389"/>
        <end position="415"/>
    </location>
</feature>
<keyword evidence="6 10" id="KW-1133">Transmembrane helix</keyword>
<evidence type="ECO:0000256" key="2">
    <source>
        <dbReference type="ARBA" id="ARBA00022448"/>
    </source>
</evidence>
<feature type="transmembrane region" description="Helical" evidence="10">
    <location>
        <begin position="161"/>
        <end position="181"/>
    </location>
</feature>
<dbReference type="InterPro" id="IPR048279">
    <property type="entry name" value="MdtK-like"/>
</dbReference>
<evidence type="ECO:0000256" key="7">
    <source>
        <dbReference type="ARBA" id="ARBA00023065"/>
    </source>
</evidence>
<dbReference type="AlphaFoldDB" id="A0A502KRT6"/>
<feature type="transmembrane region" description="Helical" evidence="10">
    <location>
        <begin position="240"/>
        <end position="266"/>
    </location>
</feature>
<feature type="transmembrane region" description="Helical" evidence="10">
    <location>
        <begin position="278"/>
        <end position="304"/>
    </location>
</feature>
<evidence type="ECO:0000256" key="9">
    <source>
        <dbReference type="ARBA" id="ARBA00031636"/>
    </source>
</evidence>
<protein>
    <recommendedName>
        <fullName evidence="9">Multidrug-efflux transporter</fullName>
    </recommendedName>
</protein>
<dbReference type="OrthoDB" id="9780160at2"/>
<feature type="transmembrane region" description="Helical" evidence="10">
    <location>
        <begin position="21"/>
        <end position="43"/>
    </location>
</feature>
<feature type="transmembrane region" description="Helical" evidence="10">
    <location>
        <begin position="350"/>
        <end position="368"/>
    </location>
</feature>
<evidence type="ECO:0000256" key="3">
    <source>
        <dbReference type="ARBA" id="ARBA00022449"/>
    </source>
</evidence>
<dbReference type="EMBL" id="SAWY01000038">
    <property type="protein sequence ID" value="TPH12925.1"/>
    <property type="molecule type" value="Genomic_DNA"/>
</dbReference>
<dbReference type="GO" id="GO:0005886">
    <property type="term" value="C:plasma membrane"/>
    <property type="evidence" value="ECO:0007669"/>
    <property type="project" value="UniProtKB-SubCell"/>
</dbReference>
<dbReference type="NCBIfam" id="TIGR00797">
    <property type="entry name" value="matE"/>
    <property type="match status" value="1"/>
</dbReference>
<feature type="transmembrane region" description="Helical" evidence="10">
    <location>
        <begin position="201"/>
        <end position="220"/>
    </location>
</feature>
<sequence>MNLSAFKSHTKSLLKLTYPILIAQLIQNLMGFVDIVMAGRVSATDLAAVAVANSIWLPLILTVYGVIMALAAIVSQLAGGKKYTDVVEQTYQTAWIALSFGLTLIVLYYLLAPIVLPLVTLEGNLTELMFNYLGYIVWGAPGYCLYLVLRNYSEGMSYTKPTMLISLIGLLVNIPANYIFIYGKLGVPALGGAGCGVATALVYWAMFISMLTYCSLSKVLKKASLFSTFYWPNFAEIKVILALGIPIALSLLFEVSLFSVVAIILVPFGAEIVASHQIALNFTSLIFMVPLSIAMAATIKVGFAVGEKNLQEAKNYCFYAILLGLILAVFTAFITVVFRHQIAGFYSTESAVVELAASLILLSTLYQFSDTIQVVSAGALRGYKDTKSILYITLVSYWFVGLTVGVILGITDWIVPKMGPYGFWIGFIVGLTTAAILLAWRLKVVQRRFALQDSKTTLA</sequence>
<comment type="subcellular location">
    <subcellularLocation>
        <location evidence="1">Cell inner membrane</location>
        <topology evidence="1">Multi-pass membrane protein</topology>
    </subcellularLocation>
</comment>
<dbReference type="Proteomes" id="UP000315303">
    <property type="component" value="Unassembled WGS sequence"/>
</dbReference>
<dbReference type="PANTHER" id="PTHR43298:SF2">
    <property type="entry name" value="FMN_FAD EXPORTER YEEO-RELATED"/>
    <property type="match status" value="1"/>
</dbReference>
<dbReference type="CDD" id="cd13131">
    <property type="entry name" value="MATE_NorM_like"/>
    <property type="match status" value="1"/>
</dbReference>
<evidence type="ECO:0000313" key="11">
    <source>
        <dbReference type="EMBL" id="TPH12925.1"/>
    </source>
</evidence>
<keyword evidence="8 10" id="KW-0472">Membrane</keyword>
<keyword evidence="4" id="KW-1003">Cell membrane</keyword>
<comment type="caution">
    <text evidence="11">The sequence shown here is derived from an EMBL/GenBank/DDBJ whole genome shotgun (WGS) entry which is preliminary data.</text>
</comment>
<feature type="transmembrane region" description="Helical" evidence="10">
    <location>
        <begin position="55"/>
        <end position="74"/>
    </location>
</feature>
<evidence type="ECO:0000256" key="1">
    <source>
        <dbReference type="ARBA" id="ARBA00004429"/>
    </source>
</evidence>
<evidence type="ECO:0000256" key="6">
    <source>
        <dbReference type="ARBA" id="ARBA00022989"/>
    </source>
</evidence>
<evidence type="ECO:0000256" key="10">
    <source>
        <dbReference type="SAM" id="Phobius"/>
    </source>
</evidence>
<feature type="transmembrane region" description="Helical" evidence="10">
    <location>
        <begin position="316"/>
        <end position="338"/>
    </location>
</feature>
<evidence type="ECO:0000256" key="8">
    <source>
        <dbReference type="ARBA" id="ARBA00023136"/>
    </source>
</evidence>
<evidence type="ECO:0000313" key="12">
    <source>
        <dbReference type="Proteomes" id="UP000315303"/>
    </source>
</evidence>
<dbReference type="GO" id="GO:0015297">
    <property type="term" value="F:antiporter activity"/>
    <property type="evidence" value="ECO:0007669"/>
    <property type="project" value="UniProtKB-KW"/>
</dbReference>
<dbReference type="PIRSF" id="PIRSF006603">
    <property type="entry name" value="DinF"/>
    <property type="match status" value="1"/>
</dbReference>
<keyword evidence="12" id="KW-1185">Reference proteome</keyword>
<name>A0A502KRT6_9GAMM</name>
<gene>
    <name evidence="11" type="ORF">EPA86_16075</name>
</gene>
<dbReference type="GO" id="GO:0042910">
    <property type="term" value="F:xenobiotic transmembrane transporter activity"/>
    <property type="evidence" value="ECO:0007669"/>
    <property type="project" value="InterPro"/>
</dbReference>
<dbReference type="RefSeq" id="WP_140605401.1">
    <property type="nucleotide sequence ID" value="NZ_SAWY01000038.1"/>
</dbReference>